<dbReference type="Gene3D" id="3.90.1070.10">
    <property type="match status" value="1"/>
</dbReference>
<sequence length="760" mass="84550">MPASTSIEDSENVSPHERTDHGGGPLKITLISLHGLVRGHDMELGRDADTGGQVKYVVELARELASHPNVRDVELLTRQVIDPKVHDDYAAVEEVIGENAKIIRIPFGPKRYLKKEALWPYIEMFIDQTLVHFRRTGVPSLIHGHYADAGLAGAHLARLLHVPYIFTGHSLGRVKQQRLLLGKSTAESLEKRYKLTTRIEAEEIALETASMVVTSTSQEIQQQYELYDHYQPDRMEVIPPGVDLSLFSPPAGLCDDVSNDGVSNDGAGETAFARPAIADAVDRFLADTSKPSILTMARPDERKNLEKLVEVYGESPQLQEAANLIMIMGTRDDLCELPKGGQQVITNVLYLIDKYDLYGKVAYPKTHAPDEVPDLYRWVASKRGVFINPALTEPFGLTLLEAGATGLPIVATHDGGPRDIIANCNNGLLVDPLDNQQIEHGLLRALTEPDQWKEWSDAGIRGTREHYSWTQHANRYLRDAGDILSHSAVPALVNSPRERRLPEFDRIIITDLDNTLTGDDDALREFHDLLNANENIGFGISTGRRLDVAMDLIERLNLPRPDLIETDAGTQLHYGPQLTADLSWRKQIGYAWEPTKVRSILDPMPGVNLQEDRSQSEFKVAYQIDPEVSPSQLEIKKALREAGVRAKVVLSLGMFLDIIPVRGGSDLSVRHVLWKWGFSPENVLVAGDSGNDIGMLLGRTLGVVVANHGKEMEVLRDRPRVYFSENSHARGILEGIEYYQFLGNIVIPNDRIEPQSIESA</sequence>
<dbReference type="NCBIfam" id="TIGR01484">
    <property type="entry name" value="HAD-SF-IIB"/>
    <property type="match status" value="1"/>
</dbReference>
<dbReference type="InterPro" id="IPR023214">
    <property type="entry name" value="HAD_sf"/>
</dbReference>
<dbReference type="InterPro" id="IPR000368">
    <property type="entry name" value="Sucrose_synth_GT-B1"/>
</dbReference>
<evidence type="ECO:0000259" key="7">
    <source>
        <dbReference type="Pfam" id="PF00534"/>
    </source>
</evidence>
<dbReference type="Pfam" id="PF00862">
    <property type="entry name" value="GT-B_Sucrose_synth"/>
    <property type="match status" value="1"/>
</dbReference>
<evidence type="ECO:0000313" key="11">
    <source>
        <dbReference type="Proteomes" id="UP000322699"/>
    </source>
</evidence>
<dbReference type="GO" id="GO:0046524">
    <property type="term" value="F:sucrose-phosphate synthase activity"/>
    <property type="evidence" value="ECO:0007669"/>
    <property type="project" value="UniProtKB-EC"/>
</dbReference>
<protein>
    <recommendedName>
        <fullName evidence="2">sucrose-phosphate synthase</fullName>
        <ecNumber evidence="2">2.4.1.14</ecNumber>
    </recommendedName>
</protein>
<comment type="caution">
    <text evidence="10">The sequence shown here is derived from an EMBL/GenBank/DDBJ whole genome shotgun (WGS) entry which is preliminary data.</text>
</comment>
<dbReference type="AlphaFoldDB" id="A0A5B1CRF9"/>
<evidence type="ECO:0000259" key="9">
    <source>
        <dbReference type="Pfam" id="PF05116"/>
    </source>
</evidence>
<dbReference type="InterPro" id="IPR012821">
    <property type="entry name" value="Sucrose_P_synth_Pase-like_dom"/>
</dbReference>
<dbReference type="InterPro" id="IPR036412">
    <property type="entry name" value="HAD-like_sf"/>
</dbReference>
<accession>A0A5B1CRF9</accession>
<evidence type="ECO:0000256" key="1">
    <source>
        <dbReference type="ARBA" id="ARBA00006530"/>
    </source>
</evidence>
<dbReference type="Proteomes" id="UP000322699">
    <property type="component" value="Unassembled WGS sequence"/>
</dbReference>
<dbReference type="PANTHER" id="PTHR46039:SF5">
    <property type="entry name" value="SUCROSE-PHOSPHATE SYNTHASE 3-RELATED"/>
    <property type="match status" value="1"/>
</dbReference>
<dbReference type="PANTHER" id="PTHR46039">
    <property type="entry name" value="SUCROSE-PHOSPHATE SYNTHASE 3-RELATED"/>
    <property type="match status" value="1"/>
</dbReference>
<dbReference type="InterPro" id="IPR044161">
    <property type="entry name" value="SPS"/>
</dbReference>
<evidence type="ECO:0000256" key="5">
    <source>
        <dbReference type="ARBA" id="ARBA00047471"/>
    </source>
</evidence>
<dbReference type="InterPro" id="IPR001296">
    <property type="entry name" value="Glyco_trans_1"/>
</dbReference>
<keyword evidence="4 10" id="KW-0808">Transferase</keyword>
<dbReference type="InterPro" id="IPR012822">
    <property type="entry name" value="SucroseP_synth_GlycoTrfase_dom"/>
</dbReference>
<evidence type="ECO:0000259" key="8">
    <source>
        <dbReference type="Pfam" id="PF00862"/>
    </source>
</evidence>
<dbReference type="InterPro" id="IPR006379">
    <property type="entry name" value="HAD-SF_hydro_IIB"/>
</dbReference>
<feature type="domain" description="Sucrose synthase first GT-B" evidence="8">
    <location>
        <begin position="27"/>
        <end position="230"/>
    </location>
</feature>
<name>A0A5B1CRF9_9BACT</name>
<dbReference type="InterPro" id="IPR006380">
    <property type="entry name" value="SPP-like_dom"/>
</dbReference>
<dbReference type="RefSeq" id="WP_235033478.1">
    <property type="nucleotide sequence ID" value="NZ_LWSK01000066.1"/>
</dbReference>
<comment type="catalytic activity">
    <reaction evidence="5">
        <text>beta-D-fructose 6-phosphate + UDP-alpha-D-glucose = sucrose 6(F)-phosphate + UDP + H(+)</text>
        <dbReference type="Rhea" id="RHEA:22172"/>
        <dbReference type="ChEBI" id="CHEBI:15378"/>
        <dbReference type="ChEBI" id="CHEBI:57634"/>
        <dbReference type="ChEBI" id="CHEBI:57723"/>
        <dbReference type="ChEBI" id="CHEBI:58223"/>
        <dbReference type="ChEBI" id="CHEBI:58885"/>
        <dbReference type="EC" id="2.4.1.14"/>
    </reaction>
</comment>
<comment type="similarity">
    <text evidence="1">Belongs to the glycosyltransferase 1 family.</text>
</comment>
<dbReference type="EMBL" id="VRLW01000001">
    <property type="protein sequence ID" value="KAA1262555.1"/>
    <property type="molecule type" value="Genomic_DNA"/>
</dbReference>
<evidence type="ECO:0000256" key="3">
    <source>
        <dbReference type="ARBA" id="ARBA00022676"/>
    </source>
</evidence>
<feature type="region of interest" description="Disordered" evidence="6">
    <location>
        <begin position="1"/>
        <end position="25"/>
    </location>
</feature>
<dbReference type="SUPFAM" id="SSF53756">
    <property type="entry name" value="UDP-Glycosyltransferase/glycogen phosphorylase"/>
    <property type="match status" value="1"/>
</dbReference>
<proteinExistence type="inferred from homology"/>
<feature type="domain" description="Glycosyl transferase family 1" evidence="7">
    <location>
        <begin position="286"/>
        <end position="459"/>
    </location>
</feature>
<evidence type="ECO:0000313" key="10">
    <source>
        <dbReference type="EMBL" id="KAA1262555.1"/>
    </source>
</evidence>
<feature type="domain" description="Sucrose phosphatase-like" evidence="9">
    <location>
        <begin position="505"/>
        <end position="740"/>
    </location>
</feature>
<dbReference type="EC" id="2.4.1.14" evidence="2"/>
<reference evidence="10 11" key="1">
    <citation type="submission" date="2019-08" db="EMBL/GenBank/DDBJ databases">
        <title>Deep-cultivation of Planctomycetes and their phenomic and genomic characterization uncovers novel biology.</title>
        <authorList>
            <person name="Wiegand S."/>
            <person name="Jogler M."/>
            <person name="Boedeker C."/>
            <person name="Pinto D."/>
            <person name="Vollmers J."/>
            <person name="Rivas-Marin E."/>
            <person name="Kohn T."/>
            <person name="Peeters S.H."/>
            <person name="Heuer A."/>
            <person name="Rast P."/>
            <person name="Oberbeckmann S."/>
            <person name="Bunk B."/>
            <person name="Jeske O."/>
            <person name="Meyerdierks A."/>
            <person name="Storesund J.E."/>
            <person name="Kallscheuer N."/>
            <person name="Luecker S."/>
            <person name="Lage O.M."/>
            <person name="Pohl T."/>
            <person name="Merkel B.J."/>
            <person name="Hornburger P."/>
            <person name="Mueller R.-W."/>
            <person name="Bruemmer F."/>
            <person name="Labrenz M."/>
            <person name="Spormann A.M."/>
            <person name="Op Den Camp H."/>
            <person name="Overmann J."/>
            <person name="Amann R."/>
            <person name="Jetten M.S.M."/>
            <person name="Mascher T."/>
            <person name="Medema M.H."/>
            <person name="Devos D.P."/>
            <person name="Kaster A.-K."/>
            <person name="Ovreas L."/>
            <person name="Rohde M."/>
            <person name="Galperin M.Y."/>
            <person name="Jogler C."/>
        </authorList>
    </citation>
    <scope>NUCLEOTIDE SEQUENCE [LARGE SCALE GENOMIC DNA]</scope>
    <source>
        <strain evidence="10 11">LF1</strain>
    </source>
</reference>
<dbReference type="NCBIfam" id="TIGR02472">
    <property type="entry name" value="sucr_P_syn_N"/>
    <property type="match status" value="1"/>
</dbReference>
<evidence type="ECO:0000256" key="6">
    <source>
        <dbReference type="SAM" id="MobiDB-lite"/>
    </source>
</evidence>
<organism evidence="10 11">
    <name type="scientific">Rubripirellula obstinata</name>
    <dbReference type="NCBI Taxonomy" id="406547"/>
    <lineage>
        <taxon>Bacteria</taxon>
        <taxon>Pseudomonadati</taxon>
        <taxon>Planctomycetota</taxon>
        <taxon>Planctomycetia</taxon>
        <taxon>Pirellulales</taxon>
        <taxon>Pirellulaceae</taxon>
        <taxon>Rubripirellula</taxon>
    </lineage>
</organism>
<dbReference type="Pfam" id="PF00534">
    <property type="entry name" value="Glycos_transf_1"/>
    <property type="match status" value="1"/>
</dbReference>
<dbReference type="Gene3D" id="3.40.50.2000">
    <property type="entry name" value="Glycogen Phosphorylase B"/>
    <property type="match status" value="2"/>
</dbReference>
<dbReference type="Pfam" id="PF05116">
    <property type="entry name" value="S6PP"/>
    <property type="match status" value="1"/>
</dbReference>
<keyword evidence="11" id="KW-1185">Reference proteome</keyword>
<gene>
    <name evidence="10" type="primary">mfpsA</name>
    <name evidence="10" type="ORF">LF1_51210</name>
</gene>
<dbReference type="SUPFAM" id="SSF56784">
    <property type="entry name" value="HAD-like"/>
    <property type="match status" value="1"/>
</dbReference>
<evidence type="ECO:0000256" key="4">
    <source>
        <dbReference type="ARBA" id="ARBA00022679"/>
    </source>
</evidence>
<keyword evidence="3 10" id="KW-0328">Glycosyltransferase</keyword>
<evidence type="ECO:0000256" key="2">
    <source>
        <dbReference type="ARBA" id="ARBA00012536"/>
    </source>
</evidence>
<dbReference type="GO" id="GO:0016791">
    <property type="term" value="F:phosphatase activity"/>
    <property type="evidence" value="ECO:0007669"/>
    <property type="project" value="UniProtKB-ARBA"/>
</dbReference>
<dbReference type="NCBIfam" id="TIGR02471">
    <property type="entry name" value="sucr_syn_bact_C"/>
    <property type="match status" value="1"/>
</dbReference>
<dbReference type="Gene3D" id="3.40.50.1000">
    <property type="entry name" value="HAD superfamily/HAD-like"/>
    <property type="match status" value="1"/>
</dbReference>